<feature type="region of interest" description="Disordered" evidence="1">
    <location>
        <begin position="47"/>
        <end position="99"/>
    </location>
</feature>
<dbReference type="Proteomes" id="UP000663828">
    <property type="component" value="Unassembled WGS sequence"/>
</dbReference>
<evidence type="ECO:0000313" key="3">
    <source>
        <dbReference type="Proteomes" id="UP000663828"/>
    </source>
</evidence>
<comment type="caution">
    <text evidence="2">The sequence shown here is derived from an EMBL/GenBank/DDBJ whole genome shotgun (WGS) entry which is preliminary data.</text>
</comment>
<name>A0A815QJE4_ADIRI</name>
<keyword evidence="3" id="KW-1185">Reference proteome</keyword>
<sequence length="175" mass="19076">MASQLFSRTRPINFDANPSPDTMYHLPMSPSEPGKFDFYRVHLANQASQTHTDNNDTPTLSASSSTTTRRWTPFANIAPPDQSKGFLSTNTSSLNSTSSTRSLIMPVMDSSVTTNTNRSQTESIQSASSFSSLTDIVKNAMNKKPSTTNVQPVRRLVCGTTLSTKDLNHLSPQSA</sequence>
<accession>A0A815QJE4</accession>
<feature type="compositionally biased region" description="Polar residues" evidence="1">
    <location>
        <begin position="47"/>
        <end position="56"/>
    </location>
</feature>
<protein>
    <submittedName>
        <fullName evidence="2">Uncharacterized protein</fullName>
    </submittedName>
</protein>
<feature type="compositionally biased region" description="Low complexity" evidence="1">
    <location>
        <begin position="57"/>
        <end position="68"/>
    </location>
</feature>
<feature type="region of interest" description="Disordered" evidence="1">
    <location>
        <begin position="1"/>
        <end position="29"/>
    </location>
</feature>
<feature type="compositionally biased region" description="Low complexity" evidence="1">
    <location>
        <begin position="87"/>
        <end position="99"/>
    </location>
</feature>
<organism evidence="2 3">
    <name type="scientific">Adineta ricciae</name>
    <name type="common">Rotifer</name>
    <dbReference type="NCBI Taxonomy" id="249248"/>
    <lineage>
        <taxon>Eukaryota</taxon>
        <taxon>Metazoa</taxon>
        <taxon>Spiralia</taxon>
        <taxon>Gnathifera</taxon>
        <taxon>Rotifera</taxon>
        <taxon>Eurotatoria</taxon>
        <taxon>Bdelloidea</taxon>
        <taxon>Adinetida</taxon>
        <taxon>Adinetidae</taxon>
        <taxon>Adineta</taxon>
    </lineage>
</organism>
<gene>
    <name evidence="2" type="ORF">XAT740_LOCUS37555</name>
</gene>
<dbReference type="AlphaFoldDB" id="A0A815QJE4"/>
<dbReference type="EMBL" id="CAJNOR010003958">
    <property type="protein sequence ID" value="CAF1463235.1"/>
    <property type="molecule type" value="Genomic_DNA"/>
</dbReference>
<proteinExistence type="predicted"/>
<reference evidence="2" key="1">
    <citation type="submission" date="2021-02" db="EMBL/GenBank/DDBJ databases">
        <authorList>
            <person name="Nowell W R."/>
        </authorList>
    </citation>
    <scope>NUCLEOTIDE SEQUENCE</scope>
</reference>
<evidence type="ECO:0000313" key="2">
    <source>
        <dbReference type="EMBL" id="CAF1463235.1"/>
    </source>
</evidence>
<evidence type="ECO:0000256" key="1">
    <source>
        <dbReference type="SAM" id="MobiDB-lite"/>
    </source>
</evidence>